<dbReference type="Gene3D" id="3.40.50.1860">
    <property type="match status" value="2"/>
</dbReference>
<accession>A0A7J0BR54</accession>
<dbReference type="RefSeq" id="WP_174408372.1">
    <property type="nucleotide sequence ID" value="NZ_BLVP01000001.1"/>
</dbReference>
<dbReference type="AlphaFoldDB" id="A0A7J0BR54"/>
<keyword evidence="2" id="KW-0413">Isomerase</keyword>
<dbReference type="InterPro" id="IPR004380">
    <property type="entry name" value="Asp_race"/>
</dbReference>
<gene>
    <name evidence="3" type="ORF">DSM19430T_03650</name>
</gene>
<dbReference type="GO" id="GO:0047661">
    <property type="term" value="F:amino-acid racemase activity"/>
    <property type="evidence" value="ECO:0007669"/>
    <property type="project" value="InterPro"/>
</dbReference>
<organism evidence="3 4">
    <name type="scientific">Desulfovibrio psychrotolerans</name>
    <dbReference type="NCBI Taxonomy" id="415242"/>
    <lineage>
        <taxon>Bacteria</taxon>
        <taxon>Pseudomonadati</taxon>
        <taxon>Thermodesulfobacteriota</taxon>
        <taxon>Desulfovibrionia</taxon>
        <taxon>Desulfovibrionales</taxon>
        <taxon>Desulfovibrionaceae</taxon>
        <taxon>Desulfovibrio</taxon>
    </lineage>
</organism>
<dbReference type="Pfam" id="PF01177">
    <property type="entry name" value="Asp_Glu_race"/>
    <property type="match status" value="1"/>
</dbReference>
<dbReference type="EMBL" id="BLVP01000001">
    <property type="protein sequence ID" value="GFM35681.1"/>
    <property type="molecule type" value="Genomic_DNA"/>
</dbReference>
<reference evidence="3 4" key="1">
    <citation type="submission" date="2020-05" db="EMBL/GenBank/DDBJ databases">
        <title>Draft genome sequence of Desulfovibrio psychrotolerans JS1T.</title>
        <authorList>
            <person name="Ueno A."/>
            <person name="Tamazawa S."/>
            <person name="Tamamura S."/>
            <person name="Murakami T."/>
            <person name="Kiyama T."/>
            <person name="Inomata H."/>
            <person name="Amano Y."/>
            <person name="Miyakawa K."/>
            <person name="Tamaki H."/>
            <person name="Naganuma T."/>
            <person name="Kaneko K."/>
        </authorList>
    </citation>
    <scope>NUCLEOTIDE SEQUENCE [LARGE SCALE GENOMIC DNA]</scope>
    <source>
        <strain evidence="3 4">JS1</strain>
    </source>
</reference>
<dbReference type="PANTHER" id="PTHR21198:SF7">
    <property type="entry name" value="ASPARTATE-GLUTAMATE RACEMASE FAMILY"/>
    <property type="match status" value="1"/>
</dbReference>
<proteinExistence type="inferred from homology"/>
<dbReference type="NCBIfam" id="TIGR00035">
    <property type="entry name" value="asp_race"/>
    <property type="match status" value="1"/>
</dbReference>
<evidence type="ECO:0000256" key="2">
    <source>
        <dbReference type="ARBA" id="ARBA00023235"/>
    </source>
</evidence>
<dbReference type="PANTHER" id="PTHR21198">
    <property type="entry name" value="GLUTAMATE RACEMASE"/>
    <property type="match status" value="1"/>
</dbReference>
<evidence type="ECO:0000256" key="1">
    <source>
        <dbReference type="ARBA" id="ARBA00007847"/>
    </source>
</evidence>
<evidence type="ECO:0000313" key="3">
    <source>
        <dbReference type="EMBL" id="GFM35681.1"/>
    </source>
</evidence>
<name>A0A7J0BR54_9BACT</name>
<sequence>MKTIGILGGMSWESSLLYYKWINEGVRQRLGGLHSARMVLHSVDFHPVEAAMCAGDWQTVESHLVQGALSVQAGGADFLVIATNTMHKLAENVSRAVDIPLLHIADATAAHARKIGLHTVGLLGTAFTMEHDFYKGRLTDRHGLNVLVPSQADRTLVHEIIFRELCQGCVLPGSRDAYLRVIGHMAAQGAQAIILGCTEICMLLEGCIPPLPLLDTTRLHVEAALDMALGPAPAV</sequence>
<comment type="similarity">
    <text evidence="1">Belongs to the aspartate/glutamate racemases family.</text>
</comment>
<dbReference type="SUPFAM" id="SSF53681">
    <property type="entry name" value="Aspartate/glutamate racemase"/>
    <property type="match status" value="2"/>
</dbReference>
<dbReference type="Proteomes" id="UP000503820">
    <property type="component" value="Unassembled WGS sequence"/>
</dbReference>
<dbReference type="InterPro" id="IPR001920">
    <property type="entry name" value="Asp/Glu_race"/>
</dbReference>
<protein>
    <submittedName>
        <fullName evidence="3">Aspartate racemase</fullName>
    </submittedName>
</protein>
<comment type="caution">
    <text evidence="3">The sequence shown here is derived from an EMBL/GenBank/DDBJ whole genome shotgun (WGS) entry which is preliminary data.</text>
</comment>
<keyword evidence="4" id="KW-1185">Reference proteome</keyword>
<dbReference type="InterPro" id="IPR015942">
    <property type="entry name" value="Asp/Glu/hydantoin_racemase"/>
</dbReference>
<evidence type="ECO:0000313" key="4">
    <source>
        <dbReference type="Proteomes" id="UP000503820"/>
    </source>
</evidence>